<sequence>IEIILRNARIVVATTLQTTQAAQQTQRTRPQETSQAEKQGVTCPSLPRSKKDCTYDAVVVFQLGIRGTCPVSRESWELQNLFNVAHSDNLTENLQHWVKGGGLKAILCLWPHIDKIHHCYDVNDPSPT</sequence>
<reference evidence="2 3" key="1">
    <citation type="journal article" date="2019" name="Sci. Rep.">
        <title>Orb-weaving spider Araneus ventricosus genome elucidates the spidroin gene catalogue.</title>
        <authorList>
            <person name="Kono N."/>
            <person name="Nakamura H."/>
            <person name="Ohtoshi R."/>
            <person name="Moran D.A.P."/>
            <person name="Shinohara A."/>
            <person name="Yoshida Y."/>
            <person name="Fujiwara M."/>
            <person name="Mori M."/>
            <person name="Tomita M."/>
            <person name="Arakawa K."/>
        </authorList>
    </citation>
    <scope>NUCLEOTIDE SEQUENCE [LARGE SCALE GENOMIC DNA]</scope>
</reference>
<evidence type="ECO:0000313" key="3">
    <source>
        <dbReference type="Proteomes" id="UP000499080"/>
    </source>
</evidence>
<dbReference type="Proteomes" id="UP000499080">
    <property type="component" value="Unassembled WGS sequence"/>
</dbReference>
<evidence type="ECO:0000256" key="1">
    <source>
        <dbReference type="SAM" id="MobiDB-lite"/>
    </source>
</evidence>
<organism evidence="2 3">
    <name type="scientific">Araneus ventricosus</name>
    <name type="common">Orbweaver spider</name>
    <name type="synonym">Epeira ventricosa</name>
    <dbReference type="NCBI Taxonomy" id="182803"/>
    <lineage>
        <taxon>Eukaryota</taxon>
        <taxon>Metazoa</taxon>
        <taxon>Ecdysozoa</taxon>
        <taxon>Arthropoda</taxon>
        <taxon>Chelicerata</taxon>
        <taxon>Arachnida</taxon>
        <taxon>Araneae</taxon>
        <taxon>Araneomorphae</taxon>
        <taxon>Entelegynae</taxon>
        <taxon>Araneoidea</taxon>
        <taxon>Araneidae</taxon>
        <taxon>Araneus</taxon>
    </lineage>
</organism>
<feature type="non-terminal residue" evidence="2">
    <location>
        <position position="1"/>
    </location>
</feature>
<gene>
    <name evidence="2" type="ORF">AVEN_121090_1</name>
</gene>
<feature type="region of interest" description="Disordered" evidence="1">
    <location>
        <begin position="21"/>
        <end position="43"/>
    </location>
</feature>
<dbReference type="EMBL" id="BGPR01134282">
    <property type="protein sequence ID" value="GBN53107.1"/>
    <property type="molecule type" value="Genomic_DNA"/>
</dbReference>
<proteinExistence type="predicted"/>
<protein>
    <submittedName>
        <fullName evidence="2">Uncharacterized protein</fullName>
    </submittedName>
</protein>
<comment type="caution">
    <text evidence="2">The sequence shown here is derived from an EMBL/GenBank/DDBJ whole genome shotgun (WGS) entry which is preliminary data.</text>
</comment>
<dbReference type="AlphaFoldDB" id="A0A4Y2PS78"/>
<feature type="compositionally biased region" description="Low complexity" evidence="1">
    <location>
        <begin position="21"/>
        <end position="34"/>
    </location>
</feature>
<evidence type="ECO:0000313" key="2">
    <source>
        <dbReference type="EMBL" id="GBN53107.1"/>
    </source>
</evidence>
<keyword evidence="3" id="KW-1185">Reference proteome</keyword>
<accession>A0A4Y2PS78</accession>
<name>A0A4Y2PS78_ARAVE</name>